<dbReference type="PATRIC" id="fig|1166018.3.peg.1247"/>
<dbReference type="Proteomes" id="UP000011058">
    <property type="component" value="Chromosome"/>
</dbReference>
<dbReference type="InterPro" id="IPR023997">
    <property type="entry name" value="TonB-dep_OMP_SusC/RagA_CS"/>
</dbReference>
<dbReference type="Gene3D" id="2.170.130.10">
    <property type="entry name" value="TonB-dependent receptor, plug domain"/>
    <property type="match status" value="1"/>
</dbReference>
<dbReference type="STRING" id="1166018.FAES_4289"/>
<dbReference type="AlphaFoldDB" id="I0KDT6"/>
<keyword evidence="10" id="KW-0675">Receptor</keyword>
<dbReference type="Pfam" id="PF07715">
    <property type="entry name" value="Plug"/>
    <property type="match status" value="1"/>
</dbReference>
<keyword evidence="2 7" id="KW-0813">Transport</keyword>
<keyword evidence="5 7" id="KW-0472">Membrane</keyword>
<evidence type="ECO:0000259" key="9">
    <source>
        <dbReference type="Pfam" id="PF07715"/>
    </source>
</evidence>
<dbReference type="InterPro" id="IPR023996">
    <property type="entry name" value="TonB-dep_OMP_SusC/RagA"/>
</dbReference>
<evidence type="ECO:0000256" key="8">
    <source>
        <dbReference type="SAM" id="SignalP"/>
    </source>
</evidence>
<dbReference type="PROSITE" id="PS52016">
    <property type="entry name" value="TONB_DEPENDENT_REC_3"/>
    <property type="match status" value="1"/>
</dbReference>
<organism evidence="10 11">
    <name type="scientific">Fibrella aestuarina BUZ 2</name>
    <dbReference type="NCBI Taxonomy" id="1166018"/>
    <lineage>
        <taxon>Bacteria</taxon>
        <taxon>Pseudomonadati</taxon>
        <taxon>Bacteroidota</taxon>
        <taxon>Cytophagia</taxon>
        <taxon>Cytophagales</taxon>
        <taxon>Spirosomataceae</taxon>
        <taxon>Fibrella</taxon>
    </lineage>
</organism>
<dbReference type="InterPro" id="IPR036942">
    <property type="entry name" value="Beta-barrel_TonB_sf"/>
</dbReference>
<dbReference type="InterPro" id="IPR012910">
    <property type="entry name" value="Plug_dom"/>
</dbReference>
<dbReference type="HOGENOM" id="CLU_004317_0_2_10"/>
<evidence type="ECO:0000256" key="7">
    <source>
        <dbReference type="PROSITE-ProRule" id="PRU01360"/>
    </source>
</evidence>
<dbReference type="InterPro" id="IPR037066">
    <property type="entry name" value="Plug_dom_sf"/>
</dbReference>
<feature type="chain" id="PRO_5003631356" evidence="8">
    <location>
        <begin position="29"/>
        <end position="1088"/>
    </location>
</feature>
<dbReference type="OrthoDB" id="9768177at2"/>
<proteinExistence type="inferred from homology"/>
<dbReference type="Gene3D" id="2.40.170.20">
    <property type="entry name" value="TonB-dependent receptor, beta-barrel domain"/>
    <property type="match status" value="1"/>
</dbReference>
<dbReference type="GO" id="GO:0009279">
    <property type="term" value="C:cell outer membrane"/>
    <property type="evidence" value="ECO:0007669"/>
    <property type="project" value="UniProtKB-SubCell"/>
</dbReference>
<evidence type="ECO:0000256" key="1">
    <source>
        <dbReference type="ARBA" id="ARBA00004571"/>
    </source>
</evidence>
<keyword evidence="4 7" id="KW-0812">Transmembrane</keyword>
<evidence type="ECO:0000313" key="10">
    <source>
        <dbReference type="EMBL" id="CCH02289.1"/>
    </source>
</evidence>
<dbReference type="RefSeq" id="WP_015333388.1">
    <property type="nucleotide sequence ID" value="NC_020054.1"/>
</dbReference>
<dbReference type="eggNOG" id="COG1629">
    <property type="taxonomic scope" value="Bacteria"/>
</dbReference>
<dbReference type="KEGG" id="fae:FAES_4289"/>
<sequence length="1088" mass="117015">MASRNLSKLLLGFSLLLGTLLSSTLALAQGTTRTGRVTGQSDGAGIPGVNVTIKGTTRGAVTNANGDFTIVADNAATLVFSFIGYKSQEVAVGSQTTFTVTLADDATSLNEVVVTGYTSDSRRETSGSVSTVPAQQLKTVPSGNVEQQLQGRVAGVTVITNGQPGTSSQIRVRGFGAFGGNQPLYVVDGVPTQNINFLNPDDIESTTVLKDAAAASIYGARAANGVIVYTTRRGQRRAQKLTVTYDGLYGFTDPGKGQPILNPQEQADWTWQARRNDIYQAGGTVGPDSFTGLAGGQYGSGQTPVLPEYLLVGTRAGVTGGVDLAAERTRYNTNPANGAVYLVIPSNKEGTNWYKAITRTAPLLRQTLGFSGGTDASRFYVSLGMQNQGGIVQYNDFSRYTLRANTEFDLTKNLRIGENFQLTYLSVKGQQGGSNGQNVAAEENDVLLAFRMAPIVPVYNSFGGYAGTAAPGFNNARNPVANRLGQQNNLSNSIIGYGNAYIEFDPIPALTLRSSLGGSFYNNYYNYYNRAQYENSENNTNFTYGEGASTGLAWTFTNTAQYKQRFGIHSIDVLGGIEALNTGSGRNIDGSGLNPATVDPAYVNLSTTTPGSTRLVNSGNGLGVNFYSQFARINYVFNDKYIVTGVIRRDGSSQFGANNRYGVFPAGSVAWRLSSEPFIKNQSWISDLKVRGGYGTMGNSNNVNPNNQYNLFSSNPGNGYDLTGANTSITPGFYRSQIGNPDAKWETSITTNFGIDGSFFNNRLEVIFDLWRKDTRDLLFQLGLPGVVGVRANAPSVNIASMRNQGIDIQIIGRGNVTSDLTYEANLTGSFLQNRITALAPGTPYFTGSGQRLSTPVVRNEPGQAISSFFGYKVIGLFNSKEEVSSAPTQDGAAPGRFRFADINNDGRINDDDRTYLGSPVPKFTGGATLTLKYKNFDFVTYLYTSLGNQIFNNSKWYTDFYPSFPGAAISARVKDSWLPTNTNTNVPIFESTSNFSTNTQANSYYVENGSYLRMQNLTLGYTLPAGMLDRLGMKRVRIAVAANNLFTVTGYSGLDPAVGGAADTNFGIDIGNYPLTRSYNAVLNISF</sequence>
<dbReference type="Gene3D" id="2.60.40.1120">
    <property type="entry name" value="Carboxypeptidase-like, regulatory domain"/>
    <property type="match status" value="1"/>
</dbReference>
<evidence type="ECO:0000256" key="6">
    <source>
        <dbReference type="ARBA" id="ARBA00023237"/>
    </source>
</evidence>
<evidence type="ECO:0000256" key="4">
    <source>
        <dbReference type="ARBA" id="ARBA00022692"/>
    </source>
</evidence>
<feature type="signal peptide" evidence="8">
    <location>
        <begin position="1"/>
        <end position="28"/>
    </location>
</feature>
<comment type="subcellular location">
    <subcellularLocation>
        <location evidence="1 7">Cell outer membrane</location>
        <topology evidence="1 7">Multi-pass membrane protein</topology>
    </subcellularLocation>
</comment>
<feature type="domain" description="TonB-dependent receptor plug" evidence="9">
    <location>
        <begin position="122"/>
        <end position="226"/>
    </location>
</feature>
<evidence type="ECO:0000256" key="3">
    <source>
        <dbReference type="ARBA" id="ARBA00022452"/>
    </source>
</evidence>
<reference evidence="10 11" key="1">
    <citation type="journal article" date="2012" name="J. Bacteriol.">
        <title>Genome Sequence of Fibrella aestuarina BUZ 2T, a Filamentous Marine Bacterium.</title>
        <authorList>
            <person name="Filippini M."/>
            <person name="Qi W."/>
            <person name="Blom J."/>
            <person name="Goesmann A."/>
            <person name="Smits T.H."/>
            <person name="Bagheri H.C."/>
        </authorList>
    </citation>
    <scope>NUCLEOTIDE SEQUENCE [LARGE SCALE GENOMIC DNA]</scope>
    <source>
        <strain evidence="11">BUZ 2T</strain>
    </source>
</reference>
<evidence type="ECO:0000256" key="5">
    <source>
        <dbReference type="ARBA" id="ARBA00023136"/>
    </source>
</evidence>
<evidence type="ECO:0000313" key="11">
    <source>
        <dbReference type="Proteomes" id="UP000011058"/>
    </source>
</evidence>
<protein>
    <submittedName>
        <fullName evidence="10">TonB-dependent receptor plug</fullName>
    </submittedName>
</protein>
<accession>I0KDT6</accession>
<keyword evidence="8" id="KW-0732">Signal</keyword>
<dbReference type="NCBIfam" id="TIGR04056">
    <property type="entry name" value="OMP_RagA_SusC"/>
    <property type="match status" value="1"/>
</dbReference>
<keyword evidence="3 7" id="KW-1134">Transmembrane beta strand</keyword>
<dbReference type="EMBL" id="HE796683">
    <property type="protein sequence ID" value="CCH02289.1"/>
    <property type="molecule type" value="Genomic_DNA"/>
</dbReference>
<gene>
    <name evidence="10" type="ORF">FAES_4289</name>
</gene>
<dbReference type="SUPFAM" id="SSF56935">
    <property type="entry name" value="Porins"/>
    <property type="match status" value="1"/>
</dbReference>
<dbReference type="InterPro" id="IPR039426">
    <property type="entry name" value="TonB-dep_rcpt-like"/>
</dbReference>
<dbReference type="InterPro" id="IPR008969">
    <property type="entry name" value="CarboxyPept-like_regulatory"/>
</dbReference>
<evidence type="ECO:0000256" key="2">
    <source>
        <dbReference type="ARBA" id="ARBA00022448"/>
    </source>
</evidence>
<comment type="similarity">
    <text evidence="7">Belongs to the TonB-dependent receptor family.</text>
</comment>
<keyword evidence="11" id="KW-1185">Reference proteome</keyword>
<dbReference type="SUPFAM" id="SSF49464">
    <property type="entry name" value="Carboxypeptidase regulatory domain-like"/>
    <property type="match status" value="1"/>
</dbReference>
<dbReference type="Pfam" id="PF13715">
    <property type="entry name" value="CarbopepD_reg_2"/>
    <property type="match status" value="1"/>
</dbReference>
<name>I0KDT6_9BACT</name>
<keyword evidence="6 7" id="KW-0998">Cell outer membrane</keyword>
<dbReference type="NCBIfam" id="TIGR04057">
    <property type="entry name" value="SusC_RagA_signa"/>
    <property type="match status" value="1"/>
</dbReference>